<accession>A0A8S9TUK7</accession>
<reference evidence="2" key="1">
    <citation type="submission" date="2020-03" db="EMBL/GenBank/DDBJ databases">
        <title>Hybrid Assembly of Korean Phytophthora infestans isolates.</title>
        <authorList>
            <person name="Prokchorchik M."/>
            <person name="Lee Y."/>
            <person name="Seo J."/>
            <person name="Cho J.-H."/>
            <person name="Park Y.-E."/>
            <person name="Jang D.-C."/>
            <person name="Im J.-S."/>
            <person name="Choi J.-G."/>
            <person name="Park H.-J."/>
            <person name="Lee G.-B."/>
            <person name="Lee Y.-G."/>
            <person name="Hong S.-Y."/>
            <person name="Cho K."/>
            <person name="Sohn K.H."/>
        </authorList>
    </citation>
    <scope>NUCLEOTIDE SEQUENCE</scope>
    <source>
        <strain evidence="2">KR_2_A2</strain>
    </source>
</reference>
<protein>
    <submittedName>
        <fullName evidence="2">Uncharacterized protein</fullName>
    </submittedName>
</protein>
<comment type="caution">
    <text evidence="2">The sequence shown here is derived from an EMBL/GenBank/DDBJ whole genome shotgun (WGS) entry which is preliminary data.</text>
</comment>
<organism evidence="2 3">
    <name type="scientific">Phytophthora infestans</name>
    <name type="common">Potato late blight agent</name>
    <name type="synonym">Botrytis infestans</name>
    <dbReference type="NCBI Taxonomy" id="4787"/>
    <lineage>
        <taxon>Eukaryota</taxon>
        <taxon>Sar</taxon>
        <taxon>Stramenopiles</taxon>
        <taxon>Oomycota</taxon>
        <taxon>Peronosporomycetes</taxon>
        <taxon>Peronosporales</taxon>
        <taxon>Peronosporaceae</taxon>
        <taxon>Phytophthora</taxon>
    </lineage>
</organism>
<dbReference type="EMBL" id="JAACNO010002811">
    <property type="protein sequence ID" value="KAF4130687.1"/>
    <property type="molecule type" value="Genomic_DNA"/>
</dbReference>
<evidence type="ECO:0000256" key="1">
    <source>
        <dbReference type="SAM" id="MobiDB-lite"/>
    </source>
</evidence>
<proteinExistence type="predicted"/>
<feature type="region of interest" description="Disordered" evidence="1">
    <location>
        <begin position="164"/>
        <end position="199"/>
    </location>
</feature>
<evidence type="ECO:0000313" key="3">
    <source>
        <dbReference type="Proteomes" id="UP000704712"/>
    </source>
</evidence>
<name>A0A8S9TUK7_PHYIN</name>
<dbReference type="AlphaFoldDB" id="A0A8S9TUK7"/>
<sequence length="266" mass="28946">MKVSYPQPITKVVGDRAVQDWTVIGNLQPSSDERTWLEASWSGVEAFGEAMPLFGVRTTSGVEGENNGLLWVGVRSQRVFKSLQAFLVRAVAVYTKRLALAAKWKADGFELSPHAMNLTRQEQKSVGKLTVMPAATPNFLVFDAFDTSGLPNSGTSVKRKIQKVDHARGCKRKRNKDESRAKTLSSGKRHPPTALTDLGDFDEGLAIHSGVVEGKDHGGKDDNEDVEPEIAAFLDAHEREEAGVPIKPGKYLVGDCPFTICGIVNG</sequence>
<dbReference type="Proteomes" id="UP000704712">
    <property type="component" value="Unassembled WGS sequence"/>
</dbReference>
<evidence type="ECO:0000313" key="2">
    <source>
        <dbReference type="EMBL" id="KAF4130687.1"/>
    </source>
</evidence>
<gene>
    <name evidence="2" type="ORF">GN958_ATG20141</name>
</gene>